<evidence type="ECO:0000313" key="11">
    <source>
        <dbReference type="Proteomes" id="UP000012081"/>
    </source>
</evidence>
<dbReference type="STRING" id="1300222.I532_10772"/>
<proteinExistence type="inferred from homology"/>
<dbReference type="NCBIfam" id="TIGR01411">
    <property type="entry name" value="tatAE"/>
    <property type="match status" value="1"/>
</dbReference>
<comment type="function">
    <text evidence="9">Part of the twin-arginine translocation (Tat) system that transports large folded proteins containing a characteristic twin-arginine motif in their signal peptide across membranes. TatA could form the protein-conducting channel of the Tat system.</text>
</comment>
<comment type="subunit">
    <text evidence="9">Forms a complex with TatC.</text>
</comment>
<dbReference type="GO" id="GO:0008320">
    <property type="term" value="F:protein transmembrane transporter activity"/>
    <property type="evidence" value="ECO:0007669"/>
    <property type="project" value="UniProtKB-UniRule"/>
</dbReference>
<organism evidence="10 11">
    <name type="scientific">Brevibacillus borstelensis AK1</name>
    <dbReference type="NCBI Taxonomy" id="1300222"/>
    <lineage>
        <taxon>Bacteria</taxon>
        <taxon>Bacillati</taxon>
        <taxon>Bacillota</taxon>
        <taxon>Bacilli</taxon>
        <taxon>Bacillales</taxon>
        <taxon>Paenibacillaceae</taxon>
        <taxon>Brevibacillus</taxon>
    </lineage>
</organism>
<dbReference type="PANTHER" id="PTHR42982:SF1">
    <property type="entry name" value="SEC-INDEPENDENT PROTEIN TRANSLOCASE PROTEIN TATA"/>
    <property type="match status" value="1"/>
</dbReference>
<evidence type="ECO:0000256" key="4">
    <source>
        <dbReference type="ARBA" id="ARBA00022692"/>
    </source>
</evidence>
<keyword evidence="2 9" id="KW-0813">Transport</keyword>
<keyword evidence="3 9" id="KW-1003">Cell membrane</keyword>
<evidence type="ECO:0000256" key="1">
    <source>
        <dbReference type="ARBA" id="ARBA00004162"/>
    </source>
</evidence>
<dbReference type="GeneID" id="89501276"/>
<keyword evidence="7 9" id="KW-0811">Translocation</keyword>
<accession>M8E1V9</accession>
<dbReference type="GO" id="GO:0033281">
    <property type="term" value="C:TAT protein transport complex"/>
    <property type="evidence" value="ECO:0007669"/>
    <property type="project" value="UniProtKB-UniRule"/>
</dbReference>
<dbReference type="PATRIC" id="fig|1300222.3.peg.2236"/>
<evidence type="ECO:0000256" key="5">
    <source>
        <dbReference type="ARBA" id="ARBA00022927"/>
    </source>
</evidence>
<gene>
    <name evidence="9" type="primary">tatA</name>
    <name evidence="10" type="ORF">I532_10772</name>
</gene>
<evidence type="ECO:0000256" key="3">
    <source>
        <dbReference type="ARBA" id="ARBA00022475"/>
    </source>
</evidence>
<dbReference type="HAMAP" id="MF_00236">
    <property type="entry name" value="TatA_E"/>
    <property type="match status" value="1"/>
</dbReference>
<dbReference type="InterPro" id="IPR006312">
    <property type="entry name" value="TatA/E"/>
</dbReference>
<comment type="subcellular location">
    <subcellularLocation>
        <location evidence="1 9">Cell membrane</location>
        <topology evidence="1 9">Single-pass membrane protein</topology>
    </subcellularLocation>
</comment>
<dbReference type="EMBL" id="APBN01000003">
    <property type="protein sequence ID" value="EMT53256.1"/>
    <property type="molecule type" value="Genomic_DNA"/>
</dbReference>
<dbReference type="PANTHER" id="PTHR42982">
    <property type="entry name" value="SEC-INDEPENDENT PROTEIN TRANSLOCASE PROTEIN TATA"/>
    <property type="match status" value="1"/>
</dbReference>
<keyword evidence="5 9" id="KW-0653">Protein transport</keyword>
<evidence type="ECO:0000313" key="10">
    <source>
        <dbReference type="EMBL" id="EMT53256.1"/>
    </source>
</evidence>
<evidence type="ECO:0000256" key="8">
    <source>
        <dbReference type="ARBA" id="ARBA00023136"/>
    </source>
</evidence>
<dbReference type="AlphaFoldDB" id="M8E1V9"/>
<dbReference type="GO" id="GO:0043953">
    <property type="term" value="P:protein transport by the Tat complex"/>
    <property type="evidence" value="ECO:0007669"/>
    <property type="project" value="UniProtKB-UniRule"/>
</dbReference>
<protein>
    <recommendedName>
        <fullName evidence="9">Sec-independent protein translocase protein TatA</fullName>
    </recommendedName>
</protein>
<name>M8E1V9_9BACL</name>
<dbReference type="RefSeq" id="WP_003388163.1">
    <property type="nucleotide sequence ID" value="NZ_APBN01000003.1"/>
</dbReference>
<feature type="transmembrane region" description="Helical" evidence="9">
    <location>
        <begin position="6"/>
        <end position="23"/>
    </location>
</feature>
<evidence type="ECO:0000256" key="7">
    <source>
        <dbReference type="ARBA" id="ARBA00023010"/>
    </source>
</evidence>
<evidence type="ECO:0000256" key="2">
    <source>
        <dbReference type="ARBA" id="ARBA00022448"/>
    </source>
</evidence>
<keyword evidence="11" id="KW-1185">Reference proteome</keyword>
<evidence type="ECO:0000256" key="6">
    <source>
        <dbReference type="ARBA" id="ARBA00022989"/>
    </source>
</evidence>
<sequence>MFNSIGIPGLIIILVIALVVFGPSKLPQLGRALGDTLREFRSSTKGVVDDITTEGKTENQQQPESK</sequence>
<dbReference type="InterPro" id="IPR003369">
    <property type="entry name" value="TatA/B/E"/>
</dbReference>
<dbReference type="OrthoDB" id="9800908at2"/>
<dbReference type="PRINTS" id="PR01506">
    <property type="entry name" value="TATBPROTEIN"/>
</dbReference>
<comment type="caution">
    <text evidence="10">The sequence shown here is derived from an EMBL/GenBank/DDBJ whole genome shotgun (WGS) entry which is preliminary data.</text>
</comment>
<dbReference type="Pfam" id="PF02416">
    <property type="entry name" value="TatA_B_E"/>
    <property type="match status" value="1"/>
</dbReference>
<reference evidence="10 11" key="1">
    <citation type="submission" date="2013-03" db="EMBL/GenBank/DDBJ databases">
        <title>Assembly of a new bacterial strain Brevibacillus borstelensis AK1.</title>
        <authorList>
            <person name="Rajan I."/>
            <person name="PoliReddy D."/>
            <person name="Sugumar T."/>
            <person name="Rathinam K."/>
            <person name="Alqarawi S."/>
            <person name="Khalil A.B."/>
            <person name="Sivakumar N."/>
        </authorList>
    </citation>
    <scope>NUCLEOTIDE SEQUENCE [LARGE SCALE GENOMIC DNA]</scope>
    <source>
        <strain evidence="10 11">AK1</strain>
    </source>
</reference>
<dbReference type="Gene3D" id="1.20.5.3310">
    <property type="match status" value="1"/>
</dbReference>
<keyword evidence="4 9" id="KW-0812">Transmembrane</keyword>
<keyword evidence="8 9" id="KW-0472">Membrane</keyword>
<comment type="similarity">
    <text evidence="9">Belongs to the TatA/E family.</text>
</comment>
<dbReference type="NCBIfam" id="NF011430">
    <property type="entry name" value="PRK14861.1"/>
    <property type="match status" value="1"/>
</dbReference>
<dbReference type="Proteomes" id="UP000012081">
    <property type="component" value="Unassembled WGS sequence"/>
</dbReference>
<evidence type="ECO:0000256" key="9">
    <source>
        <dbReference type="HAMAP-Rule" id="MF_00236"/>
    </source>
</evidence>
<keyword evidence="6 9" id="KW-1133">Transmembrane helix</keyword>